<feature type="compositionally biased region" description="Acidic residues" evidence="2">
    <location>
        <begin position="879"/>
        <end position="888"/>
    </location>
</feature>
<feature type="compositionally biased region" description="Low complexity" evidence="2">
    <location>
        <begin position="889"/>
        <end position="907"/>
    </location>
</feature>
<feature type="compositionally biased region" description="Low complexity" evidence="2">
    <location>
        <begin position="103"/>
        <end position="123"/>
    </location>
</feature>
<keyword evidence="1" id="KW-0175">Coiled coil</keyword>
<keyword evidence="3" id="KW-1133">Transmembrane helix</keyword>
<feature type="region of interest" description="Disordered" evidence="2">
    <location>
        <begin position="875"/>
        <end position="913"/>
    </location>
</feature>
<keyword evidence="5" id="KW-1185">Reference proteome</keyword>
<feature type="compositionally biased region" description="Low complexity" evidence="2">
    <location>
        <begin position="399"/>
        <end position="408"/>
    </location>
</feature>
<feature type="region of interest" description="Disordered" evidence="2">
    <location>
        <begin position="399"/>
        <end position="441"/>
    </location>
</feature>
<feature type="region of interest" description="Disordered" evidence="2">
    <location>
        <begin position="477"/>
        <end position="504"/>
    </location>
</feature>
<feature type="region of interest" description="Disordered" evidence="2">
    <location>
        <begin position="835"/>
        <end position="854"/>
    </location>
</feature>
<feature type="compositionally biased region" description="Basic and acidic residues" evidence="2">
    <location>
        <begin position="427"/>
        <end position="436"/>
    </location>
</feature>
<dbReference type="EMBL" id="KK100539">
    <property type="protein sequence ID" value="KIZ05222.1"/>
    <property type="molecule type" value="Genomic_DNA"/>
</dbReference>
<evidence type="ECO:0000313" key="5">
    <source>
        <dbReference type="Proteomes" id="UP000054498"/>
    </source>
</evidence>
<evidence type="ECO:0000256" key="3">
    <source>
        <dbReference type="SAM" id="Phobius"/>
    </source>
</evidence>
<protein>
    <submittedName>
        <fullName evidence="4">Uncharacterized protein</fullName>
    </submittedName>
</protein>
<sequence length="943" mass="94534">MEYSELVLFAHPSEGGRTQANGVKSIKDLRPCSSAEVTADLVAKSPLANSFASLRGLKEGAEKEVPPTPQRASRQAPKGGPPQNPKAAKSIESKAKAPKAKGKSTPTTPASSATSKPDAAPSKEVAPAGKGASSGHIKVLIRATSAPVTPKPAPSSSNCTPADTDPLRRLSVASWGSASYADVLMTRGPSAVMAAVPEELAGAEGGGCLGASAGEGDGTGGHATDAGTACKETKGPACDGKQALAGSQAQGKVKSKVKGKKAGPQAGSGNRGNGHNSDKAQKGEKGKKKGTPQAPSSAAKGSGAASTMVEAPAGKEVPSTKEATSSGEDQPAAFGKVASAAGACRVVGGRRTATHKAACTKDAAAKKPQTTRATAAATSSKGAPAAKGALVASKVVGSAEGEPAAALEGGAGSQGGEGGGVVVVAAQDREGEERGESVGVPARGNGVAGAVSTAASCDGNADAAALAECLGCGEGRDSEKGVAVPAPERYESRTGSNSDDGVPDSGIETRVVSAGATASGSGGVASAVVLAEREQCGVAQEAGSVTVGEQGPHAAGSSAAQQAAPAGCSAGAVDWFDAWLPLSQGRPALTVNQATRQAEAFKAQRDESRRLFALERGRHAACKEAAEQQQREDAATIEELWRSVEAARAEAEREKARCNTLPSARRAAAAHERAARLAAQAAHADEVQGERRRAAAAEERASAAEATVAELVAQLAAAQQDAQAEREARRAADAAACEVRSFSAQREEVRAAELMRRVRDGVAAEAEASQQEQAPMAAQISRIDSSTQHTAAPQVQPTMGGRLRGVSVGPMGPNDHSPLHGTPVAMPGMGARSLRRSSIGSLSGGSGGGPSSIVRPLELRAATPLHMESFGAHGSEVGAEGEQDEEQQQQEQRQSGGDAAQVVTARASGRRRSGWARAVVGLAVVAAGGLLAAGRAAQRRSRG</sequence>
<name>A0A0D2MY02_9CHLO</name>
<proteinExistence type="predicted"/>
<dbReference type="Proteomes" id="UP000054498">
    <property type="component" value="Unassembled WGS sequence"/>
</dbReference>
<feature type="compositionally biased region" description="Low complexity" evidence="2">
    <location>
        <begin position="296"/>
        <end position="306"/>
    </location>
</feature>
<accession>A0A0D2MY02</accession>
<evidence type="ECO:0000256" key="2">
    <source>
        <dbReference type="SAM" id="MobiDB-lite"/>
    </source>
</evidence>
<feature type="compositionally biased region" description="Polar residues" evidence="2">
    <location>
        <begin position="782"/>
        <end position="797"/>
    </location>
</feature>
<feature type="coiled-coil region" evidence="1">
    <location>
        <begin position="687"/>
        <end position="728"/>
    </location>
</feature>
<feature type="compositionally biased region" description="Basic and acidic residues" evidence="2">
    <location>
        <begin position="56"/>
        <end position="65"/>
    </location>
</feature>
<feature type="region of interest" description="Disordered" evidence="2">
    <location>
        <begin position="355"/>
        <end position="384"/>
    </location>
</feature>
<keyword evidence="3" id="KW-0812">Transmembrane</keyword>
<feature type="compositionally biased region" description="Low complexity" evidence="2">
    <location>
        <begin position="765"/>
        <end position="779"/>
    </location>
</feature>
<feature type="region of interest" description="Disordered" evidence="2">
    <location>
        <begin position="202"/>
        <end position="332"/>
    </location>
</feature>
<keyword evidence="3" id="KW-0472">Membrane</keyword>
<feature type="transmembrane region" description="Helical" evidence="3">
    <location>
        <begin position="914"/>
        <end position="933"/>
    </location>
</feature>
<feature type="compositionally biased region" description="Gly residues" evidence="2">
    <location>
        <begin position="203"/>
        <end position="221"/>
    </location>
</feature>
<dbReference type="AlphaFoldDB" id="A0A0D2MY02"/>
<dbReference type="KEGG" id="mng:MNEG_2743"/>
<feature type="region of interest" description="Disordered" evidence="2">
    <location>
        <begin position="54"/>
        <end position="166"/>
    </location>
</feature>
<evidence type="ECO:0000256" key="1">
    <source>
        <dbReference type="SAM" id="Coils"/>
    </source>
</evidence>
<feature type="region of interest" description="Disordered" evidence="2">
    <location>
        <begin position="765"/>
        <end position="830"/>
    </location>
</feature>
<dbReference type="GeneID" id="25735621"/>
<dbReference type="RefSeq" id="XP_013904241.1">
    <property type="nucleotide sequence ID" value="XM_014048787.1"/>
</dbReference>
<gene>
    <name evidence="4" type="ORF">MNEG_2743</name>
</gene>
<organism evidence="4 5">
    <name type="scientific">Monoraphidium neglectum</name>
    <dbReference type="NCBI Taxonomy" id="145388"/>
    <lineage>
        <taxon>Eukaryota</taxon>
        <taxon>Viridiplantae</taxon>
        <taxon>Chlorophyta</taxon>
        <taxon>core chlorophytes</taxon>
        <taxon>Chlorophyceae</taxon>
        <taxon>CS clade</taxon>
        <taxon>Sphaeropleales</taxon>
        <taxon>Selenastraceae</taxon>
        <taxon>Monoraphidium</taxon>
    </lineage>
</organism>
<feature type="compositionally biased region" description="Gly residues" evidence="2">
    <location>
        <begin position="409"/>
        <end position="421"/>
    </location>
</feature>
<reference evidence="4 5" key="1">
    <citation type="journal article" date="2013" name="BMC Genomics">
        <title>Reconstruction of the lipid metabolism for the microalga Monoraphidium neglectum from its genome sequence reveals characteristics suitable for biofuel production.</title>
        <authorList>
            <person name="Bogen C."/>
            <person name="Al-Dilaimi A."/>
            <person name="Albersmeier A."/>
            <person name="Wichmann J."/>
            <person name="Grundmann M."/>
            <person name="Rupp O."/>
            <person name="Lauersen K.J."/>
            <person name="Blifernez-Klassen O."/>
            <person name="Kalinowski J."/>
            <person name="Goesmann A."/>
            <person name="Mussgnug J.H."/>
            <person name="Kruse O."/>
        </authorList>
    </citation>
    <scope>NUCLEOTIDE SEQUENCE [LARGE SCALE GENOMIC DNA]</scope>
    <source>
        <strain evidence="4 5">SAG 48.87</strain>
    </source>
</reference>
<evidence type="ECO:0000313" key="4">
    <source>
        <dbReference type="EMBL" id="KIZ05222.1"/>
    </source>
</evidence>